<feature type="region of interest" description="Disordered" evidence="9">
    <location>
        <begin position="209"/>
        <end position="236"/>
    </location>
</feature>
<dbReference type="AlphaFoldDB" id="A0A934Q071"/>
<evidence type="ECO:0000256" key="7">
    <source>
        <dbReference type="ARBA" id="ARBA00023239"/>
    </source>
</evidence>
<dbReference type="Proteomes" id="UP000617041">
    <property type="component" value="Unassembled WGS sequence"/>
</dbReference>
<evidence type="ECO:0000256" key="8">
    <source>
        <dbReference type="RuleBase" id="RU364100"/>
    </source>
</evidence>
<dbReference type="GO" id="GO:0106300">
    <property type="term" value="P:protein-DNA covalent cross-linking repair"/>
    <property type="evidence" value="ECO:0007669"/>
    <property type="project" value="InterPro"/>
</dbReference>
<evidence type="ECO:0000256" key="4">
    <source>
        <dbReference type="ARBA" id="ARBA00022801"/>
    </source>
</evidence>
<keyword evidence="2 8" id="KW-0645">Protease</keyword>
<dbReference type="SUPFAM" id="SSF143081">
    <property type="entry name" value="BB1717-like"/>
    <property type="match status" value="1"/>
</dbReference>
<keyword evidence="5" id="KW-0190">Covalent protein-DNA linkage</keyword>
<evidence type="ECO:0000256" key="5">
    <source>
        <dbReference type="ARBA" id="ARBA00023124"/>
    </source>
</evidence>
<gene>
    <name evidence="10" type="ORF">I8E28_09160</name>
</gene>
<comment type="similarity">
    <text evidence="1 8">Belongs to the SOS response-associated peptidase family.</text>
</comment>
<name>A0A934Q071_9BURK</name>
<dbReference type="EC" id="3.4.-.-" evidence="8"/>
<keyword evidence="11" id="KW-1185">Reference proteome</keyword>
<dbReference type="GO" id="GO:0008233">
    <property type="term" value="F:peptidase activity"/>
    <property type="evidence" value="ECO:0007669"/>
    <property type="project" value="UniProtKB-KW"/>
</dbReference>
<evidence type="ECO:0000256" key="6">
    <source>
        <dbReference type="ARBA" id="ARBA00023125"/>
    </source>
</evidence>
<evidence type="ECO:0000313" key="11">
    <source>
        <dbReference type="Proteomes" id="UP000617041"/>
    </source>
</evidence>
<dbReference type="InterPro" id="IPR003738">
    <property type="entry name" value="SRAP"/>
</dbReference>
<accession>A0A934Q071</accession>
<dbReference type="EMBL" id="JAEDAO010000001">
    <property type="protein sequence ID" value="MBK0392760.1"/>
    <property type="molecule type" value="Genomic_DNA"/>
</dbReference>
<sequence length="236" mass="26923">MCSNYVPVSRRDRLLSFFGVERDRDDPQADTWPLGLAPFIRLAEDGSGFERVVDDGLFGLLPHFATEIAFGRRTYNARSETVARLPSFRDAWSAGQRCIIPCEAIYEPNWETGECVRWAIYQEGFVPFGVAGLYAKWRHPEGRDVFSFAMLTVNADEHPLMKRFHRPEDEKRMVVILDPEDYGNWLTCRVQDAPAYFRAWEKPLVAEASPLPPRAPKAGSVRTLRPPKPETGSLFD</sequence>
<evidence type="ECO:0000256" key="3">
    <source>
        <dbReference type="ARBA" id="ARBA00022763"/>
    </source>
</evidence>
<dbReference type="Gene3D" id="3.90.1680.10">
    <property type="entry name" value="SOS response associated peptidase-like"/>
    <property type="match status" value="1"/>
</dbReference>
<comment type="caution">
    <text evidence="10">The sequence shown here is derived from an EMBL/GenBank/DDBJ whole genome shotgun (WGS) entry which is preliminary data.</text>
</comment>
<protein>
    <recommendedName>
        <fullName evidence="8">Abasic site processing protein</fullName>
        <ecNumber evidence="8">3.4.-.-</ecNumber>
    </recommendedName>
</protein>
<dbReference type="PANTHER" id="PTHR13604:SF0">
    <property type="entry name" value="ABASIC SITE PROCESSING PROTEIN HMCES"/>
    <property type="match status" value="1"/>
</dbReference>
<keyword evidence="4 8" id="KW-0378">Hydrolase</keyword>
<reference evidence="10" key="1">
    <citation type="submission" date="2020-12" db="EMBL/GenBank/DDBJ databases">
        <title>Ramlibacter sp. nov., isolated from a freshwater alga, Cryptomonas.</title>
        <authorList>
            <person name="Kim H.M."/>
            <person name="Jeon C.O."/>
        </authorList>
    </citation>
    <scope>NUCLEOTIDE SEQUENCE</scope>
    <source>
        <strain evidence="10">CrO1</strain>
    </source>
</reference>
<evidence type="ECO:0000256" key="2">
    <source>
        <dbReference type="ARBA" id="ARBA00022670"/>
    </source>
</evidence>
<dbReference type="Pfam" id="PF02586">
    <property type="entry name" value="SRAP"/>
    <property type="match status" value="1"/>
</dbReference>
<dbReference type="GO" id="GO:0003697">
    <property type="term" value="F:single-stranded DNA binding"/>
    <property type="evidence" value="ECO:0007669"/>
    <property type="project" value="InterPro"/>
</dbReference>
<evidence type="ECO:0000256" key="9">
    <source>
        <dbReference type="SAM" id="MobiDB-lite"/>
    </source>
</evidence>
<dbReference type="InterPro" id="IPR036590">
    <property type="entry name" value="SRAP-like"/>
</dbReference>
<keyword evidence="3" id="KW-0227">DNA damage</keyword>
<dbReference type="GO" id="GO:0016829">
    <property type="term" value="F:lyase activity"/>
    <property type="evidence" value="ECO:0007669"/>
    <property type="project" value="UniProtKB-KW"/>
</dbReference>
<keyword evidence="7" id="KW-0456">Lyase</keyword>
<proteinExistence type="inferred from homology"/>
<evidence type="ECO:0000313" key="10">
    <source>
        <dbReference type="EMBL" id="MBK0392760.1"/>
    </source>
</evidence>
<dbReference type="RefSeq" id="WP_200787676.1">
    <property type="nucleotide sequence ID" value="NZ_JAEDAO010000001.1"/>
</dbReference>
<dbReference type="GO" id="GO:0006508">
    <property type="term" value="P:proteolysis"/>
    <property type="evidence" value="ECO:0007669"/>
    <property type="project" value="UniProtKB-KW"/>
</dbReference>
<keyword evidence="6" id="KW-0238">DNA-binding</keyword>
<organism evidence="10 11">
    <name type="scientific">Ramlibacter algicola</name>
    <dbReference type="NCBI Taxonomy" id="2795217"/>
    <lineage>
        <taxon>Bacteria</taxon>
        <taxon>Pseudomonadati</taxon>
        <taxon>Pseudomonadota</taxon>
        <taxon>Betaproteobacteria</taxon>
        <taxon>Burkholderiales</taxon>
        <taxon>Comamonadaceae</taxon>
        <taxon>Ramlibacter</taxon>
    </lineage>
</organism>
<evidence type="ECO:0000256" key="1">
    <source>
        <dbReference type="ARBA" id="ARBA00008136"/>
    </source>
</evidence>
<dbReference type="PANTHER" id="PTHR13604">
    <property type="entry name" value="DC12-RELATED"/>
    <property type="match status" value="1"/>
</dbReference>